<proteinExistence type="predicted"/>
<dbReference type="Proteomes" id="UP000193224">
    <property type="component" value="Unassembled WGS sequence"/>
</dbReference>
<accession>A0A1X7BY44</accession>
<evidence type="ECO:0000313" key="1">
    <source>
        <dbReference type="EMBL" id="SMC14199.1"/>
    </source>
</evidence>
<evidence type="ECO:0000313" key="2">
    <source>
        <dbReference type="Proteomes" id="UP000193224"/>
    </source>
</evidence>
<reference evidence="1 2" key="1">
    <citation type="submission" date="2017-03" db="EMBL/GenBank/DDBJ databases">
        <authorList>
            <person name="Afonso C.L."/>
            <person name="Miller P.J."/>
            <person name="Scott M.A."/>
            <person name="Spackman E."/>
            <person name="Goraichik I."/>
            <person name="Dimitrov K.M."/>
            <person name="Suarez D.L."/>
            <person name="Swayne D.E."/>
        </authorList>
    </citation>
    <scope>NUCLEOTIDE SEQUENCE [LARGE SCALE GENOMIC DNA]</scope>
    <source>
        <strain evidence="1 2">CECT 7745</strain>
    </source>
</reference>
<gene>
    <name evidence="1" type="ORF">ROA7745_04064</name>
</gene>
<dbReference type="EMBL" id="FWXB01000022">
    <property type="protein sequence ID" value="SMC14199.1"/>
    <property type="molecule type" value="Genomic_DNA"/>
</dbReference>
<protein>
    <submittedName>
        <fullName evidence="1">Uncharacterized protein</fullName>
    </submittedName>
</protein>
<organism evidence="1 2">
    <name type="scientific">Roseovarius aestuarii</name>
    <dbReference type="NCBI Taxonomy" id="475083"/>
    <lineage>
        <taxon>Bacteria</taxon>
        <taxon>Pseudomonadati</taxon>
        <taxon>Pseudomonadota</taxon>
        <taxon>Alphaproteobacteria</taxon>
        <taxon>Rhodobacterales</taxon>
        <taxon>Roseobacteraceae</taxon>
        <taxon>Roseovarius</taxon>
    </lineage>
</organism>
<keyword evidence="2" id="KW-1185">Reference proteome</keyword>
<name>A0A1X7BY44_9RHOB</name>
<sequence length="38" mass="4254">MIWPFYLGVMSGRFFQSRDIDGLAEALTDPPDPPPGKM</sequence>
<dbReference type="AlphaFoldDB" id="A0A1X7BY44"/>